<comment type="pathway">
    <text evidence="1">Purine metabolism; ppGpp biosynthesis; ppGpp from GTP: step 1/2.</text>
</comment>
<name>A0A4P8XXQ1_9FIRM</name>
<dbReference type="RefSeq" id="WP_138157529.1">
    <property type="nucleotide sequence ID" value="NZ_CP039381.1"/>
</dbReference>
<dbReference type="Pfam" id="PF19296">
    <property type="entry name" value="RelA_AH_RIS"/>
    <property type="match status" value="1"/>
</dbReference>
<evidence type="ECO:0000256" key="4">
    <source>
        <dbReference type="RuleBase" id="RU003847"/>
    </source>
</evidence>
<dbReference type="PROSITE" id="PS51671">
    <property type="entry name" value="ACT"/>
    <property type="match status" value="1"/>
</dbReference>
<dbReference type="SUPFAM" id="SSF55021">
    <property type="entry name" value="ACT-like"/>
    <property type="match status" value="1"/>
</dbReference>
<dbReference type="InterPro" id="IPR045865">
    <property type="entry name" value="ACT-like_dom_sf"/>
</dbReference>
<dbReference type="InterPro" id="IPR002912">
    <property type="entry name" value="ACT_dom"/>
</dbReference>
<dbReference type="GO" id="GO:0005886">
    <property type="term" value="C:plasma membrane"/>
    <property type="evidence" value="ECO:0007669"/>
    <property type="project" value="TreeGrafter"/>
</dbReference>
<dbReference type="InterPro" id="IPR033655">
    <property type="entry name" value="TGS_RelA/SpoT"/>
</dbReference>
<dbReference type="SUPFAM" id="SSF81271">
    <property type="entry name" value="TGS-like"/>
    <property type="match status" value="1"/>
</dbReference>
<dbReference type="Gene3D" id="1.10.3210.10">
    <property type="entry name" value="Hypothetical protein af1432"/>
    <property type="match status" value="1"/>
</dbReference>
<evidence type="ECO:0000259" key="7">
    <source>
        <dbReference type="PROSITE" id="PS51880"/>
    </source>
</evidence>
<dbReference type="InterPro" id="IPR007685">
    <property type="entry name" value="RelA_SpoT"/>
</dbReference>
<dbReference type="SUPFAM" id="SSF109604">
    <property type="entry name" value="HD-domain/PDEase-like"/>
    <property type="match status" value="1"/>
</dbReference>
<dbReference type="PROSITE" id="PS51831">
    <property type="entry name" value="HD"/>
    <property type="match status" value="1"/>
</dbReference>
<dbReference type="InterPro" id="IPR006674">
    <property type="entry name" value="HD_domain"/>
</dbReference>
<reference evidence="8 9" key="1">
    <citation type="submission" date="2019-04" db="EMBL/GenBank/DDBJ databases">
        <authorList>
            <person name="Embree M."/>
            <person name="Gaffney J.R."/>
        </authorList>
    </citation>
    <scope>NUCLEOTIDE SEQUENCE [LARGE SCALE GENOMIC DNA]</scope>
    <source>
        <strain evidence="8 9">JE7A12</strain>
    </source>
</reference>
<feature type="domain" description="ACT" evidence="5">
    <location>
        <begin position="658"/>
        <end position="730"/>
    </location>
</feature>
<dbReference type="FunFam" id="3.30.460.10:FF:000001">
    <property type="entry name" value="GTP pyrophosphokinase RelA"/>
    <property type="match status" value="1"/>
</dbReference>
<dbReference type="Proteomes" id="UP000301475">
    <property type="component" value="Chromosome"/>
</dbReference>
<dbReference type="CDD" id="cd05399">
    <property type="entry name" value="NT_Rel-Spo_like"/>
    <property type="match status" value="1"/>
</dbReference>
<dbReference type="CDD" id="cd01668">
    <property type="entry name" value="TGS_RSH"/>
    <property type="match status" value="1"/>
</dbReference>
<dbReference type="GO" id="GO:0016787">
    <property type="term" value="F:hydrolase activity"/>
    <property type="evidence" value="ECO:0007669"/>
    <property type="project" value="UniProtKB-KW"/>
</dbReference>
<comment type="catalytic activity">
    <reaction evidence="3">
        <text>GTP + ATP = guanosine 3'-diphosphate 5'-triphosphate + AMP</text>
        <dbReference type="Rhea" id="RHEA:22088"/>
        <dbReference type="ChEBI" id="CHEBI:30616"/>
        <dbReference type="ChEBI" id="CHEBI:37565"/>
        <dbReference type="ChEBI" id="CHEBI:142410"/>
        <dbReference type="ChEBI" id="CHEBI:456215"/>
        <dbReference type="EC" id="2.7.6.5"/>
    </reaction>
</comment>
<dbReference type="InterPro" id="IPR012676">
    <property type="entry name" value="TGS-like"/>
</dbReference>
<evidence type="ECO:0000313" key="9">
    <source>
        <dbReference type="Proteomes" id="UP000301475"/>
    </source>
</evidence>
<dbReference type="PANTHER" id="PTHR21262">
    <property type="entry name" value="GUANOSINE-3',5'-BIS DIPHOSPHATE 3'-PYROPHOSPHOHYDROLASE"/>
    <property type="match status" value="1"/>
</dbReference>
<dbReference type="Gene3D" id="3.10.20.30">
    <property type="match status" value="1"/>
</dbReference>
<dbReference type="SMART" id="SM00471">
    <property type="entry name" value="HDc"/>
    <property type="match status" value="1"/>
</dbReference>
<feature type="domain" description="HD" evidence="6">
    <location>
        <begin position="52"/>
        <end position="151"/>
    </location>
</feature>
<dbReference type="InterPro" id="IPR004095">
    <property type="entry name" value="TGS"/>
</dbReference>
<dbReference type="SUPFAM" id="SSF81301">
    <property type="entry name" value="Nucleotidyltransferase"/>
    <property type="match status" value="1"/>
</dbReference>
<dbReference type="EMBL" id="CP039381">
    <property type="protein sequence ID" value="QCT07522.1"/>
    <property type="molecule type" value="Genomic_DNA"/>
</dbReference>
<evidence type="ECO:0000256" key="2">
    <source>
        <dbReference type="ARBA" id="ARBA00013251"/>
    </source>
</evidence>
<dbReference type="GO" id="GO:0015970">
    <property type="term" value="P:guanosine tetraphosphate biosynthetic process"/>
    <property type="evidence" value="ECO:0007669"/>
    <property type="project" value="UniProtKB-UniPathway"/>
</dbReference>
<evidence type="ECO:0000256" key="1">
    <source>
        <dbReference type="ARBA" id="ARBA00004976"/>
    </source>
</evidence>
<dbReference type="FunFam" id="1.10.3210.10:FF:000001">
    <property type="entry name" value="GTP pyrophosphokinase RelA"/>
    <property type="match status" value="1"/>
</dbReference>
<dbReference type="NCBIfam" id="TIGR00691">
    <property type="entry name" value="spoT_relA"/>
    <property type="match status" value="1"/>
</dbReference>
<comment type="function">
    <text evidence="4">In eubacteria ppGpp (guanosine 3'-diphosphate 5'-diphosphate) is a mediator of the stringent response that coordinates a variety of cellular activities in response to changes in nutritional abundance.</text>
</comment>
<gene>
    <name evidence="8" type="ORF">E5Z56_09210</name>
</gene>
<dbReference type="Pfam" id="PF02824">
    <property type="entry name" value="TGS"/>
    <property type="match status" value="1"/>
</dbReference>
<dbReference type="UniPathway" id="UPA00908">
    <property type="reaction ID" value="UER00884"/>
</dbReference>
<evidence type="ECO:0000313" key="8">
    <source>
        <dbReference type="EMBL" id="QCT07522.1"/>
    </source>
</evidence>
<sequence length="730" mass="83707">MVEHYPNYQDFNDLVELINDSENDFDLQLIQKAYLLARSAHKDQRRVSGVPYILHPTSVACILVQMGMDTESVVAALLHDVVEDTDVELDEIKKKFGETVAEIVDGVTKLSKITYSNREERQAENLRKMLIAMSNDIRVIIVKLADRLHNLRTIDVMRPQKQRDKALEVMEVFAPIAHRLGMKAMKEQLEDISIRILDPVGYEEIENDLQLKKEERDKFIEKIKHEITERIGDTVKHIYVTGRVKSINSIYRKTFMKGKTMDEIYDVFAVRVIVDSVLDCYNVLGVVHDIYQPLPNRFKDYISTPKKNMYQSLHTTVIGKDGVPFEVQIRTWEMHYAAEYGIAAHWKYKLGLGPGKSDKKAMQEQIESLRRTIENQIQSEDATDIIKNIKNDLSQDEVFVFTPKGDLMNLPNGSTVIDLAYAIHTEVGNRMIGAKVDRRIVPIDYKLKNGEIVEIITQKEGSGPKRDWLNIVKTSEARTKIRQWFKREKRDENIVEGKSMLDSELRKSGLYFNDSDVEDIFPKIYSKQHCNNLEDFYAAIGYGGIQIWKIMPRIKEEYQKKYEKKVEEFVPPKEIPKPRKASSGVRIEGMDDCLIKFSKCCNPLPGDDIIGFITRGYGVSIHKKECTNVPKDIEHSAEPERWVKATWIDNVEDSYRSTLEIVATDRTGLLADVTIKLSQMHIFIRNLTSREAKNGNAVVIATIDTNGIDHLKGVMTHLGSINGIISVTRI</sequence>
<dbReference type="PANTHER" id="PTHR21262:SF31">
    <property type="entry name" value="GTP PYROPHOSPHOKINASE"/>
    <property type="match status" value="1"/>
</dbReference>
<dbReference type="FunFam" id="3.10.20.30:FF:000002">
    <property type="entry name" value="GTP pyrophosphokinase (RelA/SpoT)"/>
    <property type="match status" value="1"/>
</dbReference>
<dbReference type="InterPro" id="IPR004811">
    <property type="entry name" value="RelA/Spo_fam"/>
</dbReference>
<dbReference type="Pfam" id="PF13291">
    <property type="entry name" value="ACT_4"/>
    <property type="match status" value="1"/>
</dbReference>
<organism evidence="8 9">
    <name type="scientific">Ruminococcus bovis</name>
    <dbReference type="NCBI Taxonomy" id="2564099"/>
    <lineage>
        <taxon>Bacteria</taxon>
        <taxon>Bacillati</taxon>
        <taxon>Bacillota</taxon>
        <taxon>Clostridia</taxon>
        <taxon>Eubacteriales</taxon>
        <taxon>Oscillospiraceae</taxon>
        <taxon>Ruminococcus</taxon>
    </lineage>
</organism>
<dbReference type="OrthoDB" id="9805041at2"/>
<protein>
    <recommendedName>
        <fullName evidence="2">GTP diphosphokinase</fullName>
        <ecNumber evidence="2">2.7.6.5</ecNumber>
    </recommendedName>
</protein>
<evidence type="ECO:0000256" key="3">
    <source>
        <dbReference type="ARBA" id="ARBA00048244"/>
    </source>
</evidence>
<dbReference type="KEGG" id="ruj:E5Z56_09210"/>
<accession>A0A4P8XXQ1</accession>
<keyword evidence="9" id="KW-1185">Reference proteome</keyword>
<dbReference type="GO" id="GO:0008728">
    <property type="term" value="F:GTP diphosphokinase activity"/>
    <property type="evidence" value="ECO:0007669"/>
    <property type="project" value="UniProtKB-EC"/>
</dbReference>
<keyword evidence="8" id="KW-0378">Hydrolase</keyword>
<dbReference type="SMART" id="SM00954">
    <property type="entry name" value="RelA_SpoT"/>
    <property type="match status" value="1"/>
</dbReference>
<dbReference type="CDD" id="cd04876">
    <property type="entry name" value="ACT_RelA-SpoT"/>
    <property type="match status" value="1"/>
</dbReference>
<feature type="domain" description="TGS" evidence="7">
    <location>
        <begin position="396"/>
        <end position="457"/>
    </location>
</feature>
<dbReference type="AlphaFoldDB" id="A0A4P8XXQ1"/>
<dbReference type="Pfam" id="PF13328">
    <property type="entry name" value="HD_4"/>
    <property type="match status" value="1"/>
</dbReference>
<evidence type="ECO:0000259" key="5">
    <source>
        <dbReference type="PROSITE" id="PS51671"/>
    </source>
</evidence>
<comment type="similarity">
    <text evidence="4">Belongs to the relA/spoT family.</text>
</comment>
<dbReference type="CDD" id="cd00077">
    <property type="entry name" value="HDc"/>
    <property type="match status" value="1"/>
</dbReference>
<dbReference type="InterPro" id="IPR012675">
    <property type="entry name" value="Beta-grasp_dom_sf"/>
</dbReference>
<dbReference type="InterPro" id="IPR003607">
    <property type="entry name" value="HD/PDEase_dom"/>
</dbReference>
<dbReference type="EC" id="2.7.6.5" evidence="2"/>
<dbReference type="Pfam" id="PF04607">
    <property type="entry name" value="RelA_SpoT"/>
    <property type="match status" value="1"/>
</dbReference>
<dbReference type="InterPro" id="IPR045600">
    <property type="entry name" value="RelA/SpoT_AH_RIS"/>
</dbReference>
<evidence type="ECO:0000259" key="6">
    <source>
        <dbReference type="PROSITE" id="PS51831"/>
    </source>
</evidence>
<proteinExistence type="inferred from homology"/>
<dbReference type="Gene3D" id="3.30.460.10">
    <property type="entry name" value="Beta Polymerase, domain 2"/>
    <property type="match status" value="1"/>
</dbReference>
<dbReference type="Gene3D" id="3.30.70.260">
    <property type="match status" value="1"/>
</dbReference>
<dbReference type="PROSITE" id="PS51880">
    <property type="entry name" value="TGS"/>
    <property type="match status" value="1"/>
</dbReference>
<dbReference type="InterPro" id="IPR043519">
    <property type="entry name" value="NT_sf"/>
</dbReference>